<evidence type="ECO:0000256" key="1">
    <source>
        <dbReference type="SAM" id="MobiDB-lite"/>
    </source>
</evidence>
<reference evidence="2" key="1">
    <citation type="submission" date="2013-12" db="EMBL/GenBank/DDBJ databases">
        <authorList>
            <person name="Qing C."/>
        </authorList>
    </citation>
    <scope>NUCLEOTIDE SEQUENCE</scope>
    <source>
        <strain evidence="2">DC-6</strain>
    </source>
</reference>
<sequence length="259" mass="28434">MARLGTSCAISPAMAATCGARRPGSNCSGRCPTRWSSCCRRCGTAATPAMSRGCPQGRRRGRADSRDPPSASVDLSDPVAAEIEGGQPCLQIGGEHRHIEQLLDHRLRIVLIGRLERLVPFAGVIGATPDQRERQHVGDLVVGEVLQQGADLVLDRLVGLVLQHRHRVVAVGRVLLVVILDRGDLRLQFARPHDQSTYRVERNRQFHRPILVASRHGRFFQRGRDATVPAPPPAFRQGAGSSTESRGWRGWPCRGRPRP</sequence>
<feature type="region of interest" description="Disordered" evidence="1">
    <location>
        <begin position="45"/>
        <end position="76"/>
    </location>
</feature>
<feature type="compositionally biased region" description="Low complexity" evidence="1">
    <location>
        <begin position="248"/>
        <end position="259"/>
    </location>
</feature>
<feature type="region of interest" description="Disordered" evidence="1">
    <location>
        <begin position="223"/>
        <end position="259"/>
    </location>
</feature>
<protein>
    <submittedName>
        <fullName evidence="2">Uncharacterized protein</fullName>
    </submittedName>
</protein>
<accession>X5CHQ6</accession>
<name>X5CHQ6_RHIWD</name>
<reference evidence="2" key="2">
    <citation type="journal article" date="2014" name="Appl. Environ. Microbiol.">
        <title>Novel three-component Rieske non-heme iron oxygenase system catalyzing the N-dealkylation of chloroacetanilide herbicides in sphingomonads DC-6 and DC-2.</title>
        <authorList>
            <person name="Chen Q."/>
            <person name="Wang C.H."/>
            <person name="Deng S.K."/>
            <person name="Wu Y.D."/>
            <person name="Li Y."/>
            <person name="Yao L."/>
            <person name="Jiang J.D."/>
            <person name="Yan X."/>
            <person name="He J."/>
            <person name="Li S.P."/>
        </authorList>
    </citation>
    <scope>NUCLEOTIDE SEQUENCE</scope>
    <source>
        <strain evidence="2">DC-6</strain>
    </source>
</reference>
<proteinExistence type="predicted"/>
<organism evidence="2">
    <name type="scientific">Rhizorhabdus wittichii (strain DC-6 / KACC 16600)</name>
    <name type="common">Sphingomonas wittichii</name>
    <dbReference type="NCBI Taxonomy" id="1283312"/>
    <lineage>
        <taxon>Bacteria</taxon>
        <taxon>Pseudomonadati</taxon>
        <taxon>Pseudomonadota</taxon>
        <taxon>Alphaproteobacteria</taxon>
        <taxon>Sphingomonadales</taxon>
        <taxon>Sphingomonadaceae</taxon>
        <taxon>Rhizorhabdus</taxon>
    </lineage>
</organism>
<evidence type="ECO:0000313" key="2">
    <source>
        <dbReference type="EMBL" id="AHW42446.1"/>
    </source>
</evidence>
<dbReference type="AlphaFoldDB" id="X5CHQ6"/>
<dbReference type="EMBL" id="KJ020540">
    <property type="protein sequence ID" value="AHW42446.1"/>
    <property type="molecule type" value="Genomic_DNA"/>
</dbReference>